<evidence type="ECO:0000313" key="1">
    <source>
        <dbReference type="EMBL" id="SPF36636.1"/>
    </source>
</evidence>
<reference evidence="2" key="1">
    <citation type="submission" date="2018-02" db="EMBL/GenBank/DDBJ databases">
        <authorList>
            <person name="Hausmann B."/>
        </authorList>
    </citation>
    <scope>NUCLEOTIDE SEQUENCE [LARGE SCALE GENOMIC DNA]</scope>
    <source>
        <strain evidence="2">Peat soil MAG SbA1</strain>
    </source>
</reference>
<proteinExistence type="predicted"/>
<sequence length="62" mass="7002">MPDLFSVGLVELLAFDLPHFCCAQRLLAERMITIVAYFRAEVVHFIFGGRNSGQSELETEGR</sequence>
<organism evidence="1 2">
    <name type="scientific">Candidatus Sulfotelmatobacter kueseliae</name>
    <dbReference type="NCBI Taxonomy" id="2042962"/>
    <lineage>
        <taxon>Bacteria</taxon>
        <taxon>Pseudomonadati</taxon>
        <taxon>Acidobacteriota</taxon>
        <taxon>Terriglobia</taxon>
        <taxon>Terriglobales</taxon>
        <taxon>Candidatus Korobacteraceae</taxon>
        <taxon>Candidatus Sulfotelmatobacter</taxon>
    </lineage>
</organism>
<dbReference type="AlphaFoldDB" id="A0A2U3KAG5"/>
<dbReference type="Proteomes" id="UP000238701">
    <property type="component" value="Unassembled WGS sequence"/>
</dbReference>
<gene>
    <name evidence="1" type="ORF">SBA1_160006</name>
</gene>
<name>A0A2U3KAG5_9BACT</name>
<protein>
    <submittedName>
        <fullName evidence="1">Uncharacterized protein</fullName>
    </submittedName>
</protein>
<accession>A0A2U3KAG5</accession>
<dbReference type="EMBL" id="OMOD01000068">
    <property type="protein sequence ID" value="SPF36636.1"/>
    <property type="molecule type" value="Genomic_DNA"/>
</dbReference>
<evidence type="ECO:0000313" key="2">
    <source>
        <dbReference type="Proteomes" id="UP000238701"/>
    </source>
</evidence>